<keyword evidence="1 6" id="KW-0808">Transferase</keyword>
<dbReference type="InterPro" id="IPR005849">
    <property type="entry name" value="GalP_Utransf_N"/>
</dbReference>
<evidence type="ECO:0000256" key="2">
    <source>
        <dbReference type="ARBA" id="ARBA00022695"/>
    </source>
</evidence>
<dbReference type="InterPro" id="IPR001937">
    <property type="entry name" value="GalP_UDPtransf1"/>
</dbReference>
<reference evidence="6 7" key="1">
    <citation type="submission" date="2016-10" db="EMBL/GenBank/DDBJ databases">
        <authorList>
            <person name="de Groot N.N."/>
        </authorList>
    </citation>
    <scope>NUCLEOTIDE SEQUENCE [LARGE SCALE GENOMIC DNA]</scope>
    <source>
        <strain evidence="6 7">DSM 44468</strain>
    </source>
</reference>
<dbReference type="OrthoDB" id="9769064at2"/>
<evidence type="ECO:0000313" key="7">
    <source>
        <dbReference type="Proteomes" id="UP000199025"/>
    </source>
</evidence>
<dbReference type="SUPFAM" id="SSF54197">
    <property type="entry name" value="HIT-like"/>
    <property type="match status" value="2"/>
</dbReference>
<sequence length="315" mass="34037">MTAKRWHGGELRWDHHSGEWTVLAPGRAGRPHGAVTCPFCPGPGEDTPPETWRLPDPGGGWRMRAVPNRYALSDHHEVVIESPDHGWDLAMATDAEATALLKAWQHRHLMTRAGTAQVLVFRNHGEAAGTSLSHPHSQVVGLPVLSAATQRELAVAREHYDATTRPLAVELLAGELAHGERIVLSHGQAVAFTPFAPAANFEVRVVPTRHHADFCAASPAELAAVAHVLRIVLAALRIGLVDPPYNLIVHSAPTGLEQVPYLSWWLRILPRLSVPAGLELATGVPVSTVTPEDAAERLRAWIAGLEPDVIPPPPP</sequence>
<evidence type="ECO:0000256" key="4">
    <source>
        <dbReference type="PIRSR" id="PIRSR000808-1"/>
    </source>
</evidence>
<keyword evidence="3" id="KW-0119">Carbohydrate metabolism</keyword>
<dbReference type="EMBL" id="FORP01000001">
    <property type="protein sequence ID" value="SFI78408.1"/>
    <property type="molecule type" value="Genomic_DNA"/>
</dbReference>
<dbReference type="PANTHER" id="PTHR42763:SF2">
    <property type="entry name" value="ADP-GLUCOSE PHOSPHORYLASE"/>
    <property type="match status" value="1"/>
</dbReference>
<dbReference type="RefSeq" id="WP_091504220.1">
    <property type="nucleotide sequence ID" value="NZ_CBDQZW010000002.1"/>
</dbReference>
<dbReference type="InterPro" id="IPR053177">
    <property type="entry name" value="ADP-glucose_phosphorylase"/>
</dbReference>
<dbReference type="Gene3D" id="3.30.428.10">
    <property type="entry name" value="HIT-like"/>
    <property type="match status" value="3"/>
</dbReference>
<organism evidence="6 7">
    <name type="scientific">Amycolatopsis sacchari</name>
    <dbReference type="NCBI Taxonomy" id="115433"/>
    <lineage>
        <taxon>Bacteria</taxon>
        <taxon>Bacillati</taxon>
        <taxon>Actinomycetota</taxon>
        <taxon>Actinomycetes</taxon>
        <taxon>Pseudonocardiales</taxon>
        <taxon>Pseudonocardiaceae</taxon>
        <taxon>Amycolatopsis</taxon>
    </lineage>
</organism>
<accession>A0A1I3L192</accession>
<name>A0A1I3L192_9PSEU</name>
<evidence type="ECO:0000259" key="5">
    <source>
        <dbReference type="Pfam" id="PF01087"/>
    </source>
</evidence>
<dbReference type="STRING" id="115433.SAMN05421835_101774"/>
<dbReference type="GO" id="GO:0006012">
    <property type="term" value="P:galactose metabolic process"/>
    <property type="evidence" value="ECO:0007669"/>
    <property type="project" value="InterPro"/>
</dbReference>
<gene>
    <name evidence="6" type="ORF">SAMN05421835_101774</name>
</gene>
<feature type="active site" description="Tele-UMP-histidine intermediate" evidence="4">
    <location>
        <position position="136"/>
    </location>
</feature>
<proteinExistence type="predicted"/>
<feature type="domain" description="Galactose-1-phosphate uridyl transferase N-terminal" evidence="5">
    <location>
        <begin position="77"/>
        <end position="140"/>
    </location>
</feature>
<dbReference type="PANTHER" id="PTHR42763">
    <property type="entry name" value="ADP-GLUCOSE PHOSPHORYLASE"/>
    <property type="match status" value="1"/>
</dbReference>
<dbReference type="AlphaFoldDB" id="A0A1I3L192"/>
<evidence type="ECO:0000256" key="3">
    <source>
        <dbReference type="ARBA" id="ARBA00023277"/>
    </source>
</evidence>
<dbReference type="GO" id="GO:0008270">
    <property type="term" value="F:zinc ion binding"/>
    <property type="evidence" value="ECO:0007669"/>
    <property type="project" value="InterPro"/>
</dbReference>
<evidence type="ECO:0000313" key="6">
    <source>
        <dbReference type="EMBL" id="SFI78408.1"/>
    </source>
</evidence>
<dbReference type="GO" id="GO:0008108">
    <property type="term" value="F:UDP-glucose:hexose-1-phosphate uridylyltransferase activity"/>
    <property type="evidence" value="ECO:0007669"/>
    <property type="project" value="InterPro"/>
</dbReference>
<dbReference type="PIRSF" id="PIRSF000808">
    <property type="entry name" value="GalT"/>
    <property type="match status" value="1"/>
</dbReference>
<dbReference type="Proteomes" id="UP000199025">
    <property type="component" value="Unassembled WGS sequence"/>
</dbReference>
<dbReference type="Pfam" id="PF01087">
    <property type="entry name" value="GalP_UDP_transf"/>
    <property type="match status" value="1"/>
</dbReference>
<protein>
    <submittedName>
        <fullName evidence="6">UDPglucose--hexose-1-phosphate uridylyltransferase</fullName>
    </submittedName>
</protein>
<keyword evidence="7" id="KW-1185">Reference proteome</keyword>
<dbReference type="InterPro" id="IPR036265">
    <property type="entry name" value="HIT-like_sf"/>
</dbReference>
<keyword evidence="2 6" id="KW-0548">Nucleotidyltransferase</keyword>
<evidence type="ECO:0000256" key="1">
    <source>
        <dbReference type="ARBA" id="ARBA00022679"/>
    </source>
</evidence>